<keyword evidence="4 9" id="KW-0812">Transmembrane</keyword>
<keyword evidence="7 9" id="KW-0811">Translocation</keyword>
<dbReference type="InterPro" id="IPR038379">
    <property type="entry name" value="SecE_sf"/>
</dbReference>
<feature type="region of interest" description="Disordered" evidence="10">
    <location>
        <begin position="1"/>
        <end position="81"/>
    </location>
</feature>
<feature type="transmembrane region" description="Helical" evidence="9">
    <location>
        <begin position="110"/>
        <end position="131"/>
    </location>
</feature>
<protein>
    <recommendedName>
        <fullName evidence="9">Protein translocase subunit SecE</fullName>
    </recommendedName>
</protein>
<comment type="function">
    <text evidence="9">Essential subunit of the Sec protein translocation channel SecYEG. Clamps together the 2 halves of SecY. May contact the channel plug during translocation.</text>
</comment>
<comment type="caution">
    <text evidence="11">The sequence shown here is derived from an EMBL/GenBank/DDBJ whole genome shotgun (WGS) entry which is preliminary data.</text>
</comment>
<dbReference type="EMBL" id="JANRHA010000011">
    <property type="protein sequence ID" value="MDG3016147.1"/>
    <property type="molecule type" value="Genomic_DNA"/>
</dbReference>
<keyword evidence="6 9" id="KW-1133">Transmembrane helix</keyword>
<gene>
    <name evidence="9 11" type="primary">secE</name>
    <name evidence="11" type="ORF">NVS88_16450</name>
</gene>
<dbReference type="InterPro" id="IPR001901">
    <property type="entry name" value="Translocase_SecE/Sec61-g"/>
</dbReference>
<keyword evidence="8 9" id="KW-0472">Membrane</keyword>
<dbReference type="GO" id="GO:0008320">
    <property type="term" value="F:protein transmembrane transporter activity"/>
    <property type="evidence" value="ECO:0007669"/>
    <property type="project" value="UniProtKB-UniRule"/>
</dbReference>
<comment type="similarity">
    <text evidence="9">Belongs to the SecE/SEC61-gamma family.</text>
</comment>
<dbReference type="PANTHER" id="PTHR33910">
    <property type="entry name" value="PROTEIN TRANSLOCASE SUBUNIT SECE"/>
    <property type="match status" value="1"/>
</dbReference>
<evidence type="ECO:0000313" key="12">
    <source>
        <dbReference type="Proteomes" id="UP001152755"/>
    </source>
</evidence>
<evidence type="ECO:0000256" key="10">
    <source>
        <dbReference type="SAM" id="MobiDB-lite"/>
    </source>
</evidence>
<feature type="compositionally biased region" description="Basic and acidic residues" evidence="10">
    <location>
        <begin position="1"/>
        <end position="10"/>
    </location>
</feature>
<evidence type="ECO:0000256" key="9">
    <source>
        <dbReference type="HAMAP-Rule" id="MF_00422"/>
    </source>
</evidence>
<accession>A0A9X4RFC7</accession>
<dbReference type="PANTHER" id="PTHR33910:SF1">
    <property type="entry name" value="PROTEIN TRANSLOCASE SUBUNIT SECE"/>
    <property type="match status" value="1"/>
</dbReference>
<comment type="subunit">
    <text evidence="9">Component of the Sec protein translocase complex. Heterotrimer consisting of SecY, SecE and SecG subunits. The heterotrimers can form oligomers, although 1 heterotrimer is thought to be able to translocate proteins. Interacts with the ribosome. Interacts with SecDF, and other proteins may be involved. Interacts with SecA.</text>
</comment>
<dbReference type="GO" id="GO:0009306">
    <property type="term" value="P:protein secretion"/>
    <property type="evidence" value="ECO:0007669"/>
    <property type="project" value="UniProtKB-UniRule"/>
</dbReference>
<evidence type="ECO:0000256" key="4">
    <source>
        <dbReference type="ARBA" id="ARBA00022692"/>
    </source>
</evidence>
<dbReference type="Gene3D" id="1.20.5.1030">
    <property type="entry name" value="Preprotein translocase secy subunit"/>
    <property type="match status" value="1"/>
</dbReference>
<evidence type="ECO:0000256" key="6">
    <source>
        <dbReference type="ARBA" id="ARBA00022989"/>
    </source>
</evidence>
<dbReference type="Pfam" id="PF00584">
    <property type="entry name" value="SecE"/>
    <property type="match status" value="1"/>
</dbReference>
<keyword evidence="2 9" id="KW-0813">Transport</keyword>
<keyword evidence="5 9" id="KW-0653">Protein transport</keyword>
<evidence type="ECO:0000256" key="3">
    <source>
        <dbReference type="ARBA" id="ARBA00022475"/>
    </source>
</evidence>
<comment type="subcellular location">
    <subcellularLocation>
        <location evidence="9">Cell membrane</location>
        <topology evidence="9">Single-pass membrane protein</topology>
    </subcellularLocation>
    <subcellularLocation>
        <location evidence="1">Membrane</location>
    </subcellularLocation>
</comment>
<evidence type="ECO:0000256" key="1">
    <source>
        <dbReference type="ARBA" id="ARBA00004370"/>
    </source>
</evidence>
<dbReference type="Proteomes" id="UP001152755">
    <property type="component" value="Unassembled WGS sequence"/>
</dbReference>
<dbReference type="RefSeq" id="WP_277830143.1">
    <property type="nucleotide sequence ID" value="NZ_JAAIVF010000001.1"/>
</dbReference>
<dbReference type="PROSITE" id="PS01067">
    <property type="entry name" value="SECE_SEC61G"/>
    <property type="match status" value="1"/>
</dbReference>
<keyword evidence="3 9" id="KW-1003">Cell membrane</keyword>
<dbReference type="GO" id="GO:0005886">
    <property type="term" value="C:plasma membrane"/>
    <property type="evidence" value="ECO:0007669"/>
    <property type="project" value="UniProtKB-SubCell"/>
</dbReference>
<dbReference type="AlphaFoldDB" id="A0A9X4RFC7"/>
<evidence type="ECO:0000256" key="8">
    <source>
        <dbReference type="ARBA" id="ARBA00023136"/>
    </source>
</evidence>
<evidence type="ECO:0000256" key="7">
    <source>
        <dbReference type="ARBA" id="ARBA00023010"/>
    </source>
</evidence>
<feature type="compositionally biased region" description="Low complexity" evidence="10">
    <location>
        <begin position="12"/>
        <end position="34"/>
    </location>
</feature>
<evidence type="ECO:0000256" key="5">
    <source>
        <dbReference type="ARBA" id="ARBA00022927"/>
    </source>
</evidence>
<evidence type="ECO:0000256" key="2">
    <source>
        <dbReference type="ARBA" id="ARBA00022448"/>
    </source>
</evidence>
<dbReference type="GO" id="GO:0006605">
    <property type="term" value="P:protein targeting"/>
    <property type="evidence" value="ECO:0007669"/>
    <property type="project" value="UniProtKB-UniRule"/>
</dbReference>
<sequence>MSDERERDTADSAEAATTSDDAAGSSGLAGSSRPSGKRSGARSRSAAATIESDPETAGSSAEKPKKSGGGKKPKKTKQSGQGNLLKRVIKYLREVVAELKKVIWPNKQQMITYTIVVVIFMAFIVALVAGLDIGFAKGVMWLFG</sequence>
<feature type="compositionally biased region" description="Basic residues" evidence="10">
    <location>
        <begin position="66"/>
        <end position="77"/>
    </location>
</feature>
<organism evidence="11 12">
    <name type="scientific">Speluncibacter jeojiensis</name>
    <dbReference type="NCBI Taxonomy" id="2710754"/>
    <lineage>
        <taxon>Bacteria</taxon>
        <taxon>Bacillati</taxon>
        <taxon>Actinomycetota</taxon>
        <taxon>Actinomycetes</taxon>
        <taxon>Mycobacteriales</taxon>
        <taxon>Speluncibacteraceae</taxon>
        <taxon>Speluncibacter</taxon>
    </lineage>
</organism>
<dbReference type="GO" id="GO:0043952">
    <property type="term" value="P:protein transport by the Sec complex"/>
    <property type="evidence" value="ECO:0007669"/>
    <property type="project" value="UniProtKB-UniRule"/>
</dbReference>
<name>A0A9X4RFC7_9ACTN</name>
<evidence type="ECO:0000313" key="11">
    <source>
        <dbReference type="EMBL" id="MDG3016147.1"/>
    </source>
</evidence>
<dbReference type="NCBIfam" id="TIGR00964">
    <property type="entry name" value="secE_bact"/>
    <property type="match status" value="1"/>
</dbReference>
<proteinExistence type="inferred from homology"/>
<dbReference type="HAMAP" id="MF_00422">
    <property type="entry name" value="SecE"/>
    <property type="match status" value="1"/>
</dbReference>
<dbReference type="GO" id="GO:0065002">
    <property type="term" value="P:intracellular protein transmembrane transport"/>
    <property type="evidence" value="ECO:0007669"/>
    <property type="project" value="UniProtKB-UniRule"/>
</dbReference>
<keyword evidence="12" id="KW-1185">Reference proteome</keyword>
<reference evidence="11" key="1">
    <citation type="submission" date="2022-08" db="EMBL/GenBank/DDBJ databases">
        <title>Genome analysis of Corynebacteriales strain.</title>
        <authorList>
            <person name="Lee S.D."/>
        </authorList>
    </citation>
    <scope>NUCLEOTIDE SEQUENCE</scope>
    <source>
        <strain evidence="11">D3-21</strain>
    </source>
</reference>
<dbReference type="InterPro" id="IPR005807">
    <property type="entry name" value="SecE_bac"/>
</dbReference>